<protein>
    <submittedName>
        <fullName evidence="3">Uncharacterized protein</fullName>
    </submittedName>
</protein>
<evidence type="ECO:0000313" key="4">
    <source>
        <dbReference type="Proteomes" id="UP000256695"/>
    </source>
</evidence>
<feature type="chain" id="PRO_5017572176" evidence="2">
    <location>
        <begin position="24"/>
        <end position="560"/>
    </location>
</feature>
<name>A0A3D8J6H8_9HELI</name>
<feature type="signal peptide" evidence="2">
    <location>
        <begin position="1"/>
        <end position="23"/>
    </location>
</feature>
<keyword evidence="2" id="KW-0732">Signal</keyword>
<feature type="coiled-coil region" evidence="1">
    <location>
        <begin position="172"/>
        <end position="199"/>
    </location>
</feature>
<evidence type="ECO:0000256" key="2">
    <source>
        <dbReference type="SAM" id="SignalP"/>
    </source>
</evidence>
<dbReference type="EMBL" id="NXLX01000013">
    <property type="protein sequence ID" value="RDU73032.1"/>
    <property type="molecule type" value="Genomic_DNA"/>
</dbReference>
<keyword evidence="4" id="KW-1185">Reference proteome</keyword>
<proteinExistence type="predicted"/>
<accession>A0A3D8J6H8</accession>
<organism evidence="3 4">
    <name type="scientific">Helicobacter anseris</name>
    <dbReference type="NCBI Taxonomy" id="375926"/>
    <lineage>
        <taxon>Bacteria</taxon>
        <taxon>Pseudomonadati</taxon>
        <taxon>Campylobacterota</taxon>
        <taxon>Epsilonproteobacteria</taxon>
        <taxon>Campylobacterales</taxon>
        <taxon>Helicobacteraceae</taxon>
        <taxon>Helicobacter</taxon>
    </lineage>
</organism>
<reference evidence="3 4" key="1">
    <citation type="submission" date="2018-04" db="EMBL/GenBank/DDBJ databases">
        <title>Novel Campyloabacter and Helicobacter Species and Strains.</title>
        <authorList>
            <person name="Mannion A.J."/>
            <person name="Shen Z."/>
            <person name="Fox J.G."/>
        </authorList>
    </citation>
    <scope>NUCLEOTIDE SEQUENCE [LARGE SCALE GENOMIC DNA]</scope>
    <source>
        <strain evidence="3 4">MIT 04-9362</strain>
    </source>
</reference>
<sequence length="560" mass="63025">MFQKENKIKHILAFFLCSALVFADTEIAGGNPVKDVSYEDCKKSTKQDTCQCITLATRETVCSMASIPVEDAATQNQKFVIGWNKVTLPYTDMQKKVFEKSFASLDNSSYKTNKEMIASMYLAEEESLDTFRTKIREQIDLDIGKEKDPTGDPNATETLEDVVKRIKTSNTNAFLKNMATQYSNQLKELEQNNANTSAIDSGNVILNLIIKAVMALSGMDIGDSTKKAIENSYIGKVKLPFCIVNRYYEFDLNEDKDTIKTQIQTDNYDSALSGTGFNFGTWNLPTSSMEKKSYNGLFKLGTKVNLQGLLEEDSNGETYQNTMIINALIGNELSWATSMVNQSFIYDQYANVSATLQNPVVESGTGLRKVMINRGDLRNSALNMFNAGRSLLTEPTRESFKINCTPTIISQKGSKVLVQEYDIPRPGDSCQSDETAYCPITEYKYYASNGQEGKNHNVWLTVSFPRGLTMQCSATEYSKKVQCPGFISGKNCTIRWRDCYTLKKYYDYAVDGINSNDNRCIYSKRYNNWSDNSDDMQYYTGFHDLVYTSESNCKATGALY</sequence>
<dbReference type="AlphaFoldDB" id="A0A3D8J6H8"/>
<keyword evidence="1" id="KW-0175">Coiled coil</keyword>
<dbReference type="RefSeq" id="WP_115579284.1">
    <property type="nucleotide sequence ID" value="NZ_NXLX01000013.1"/>
</dbReference>
<gene>
    <name evidence="3" type="ORF">CQA57_05765</name>
</gene>
<evidence type="ECO:0000313" key="3">
    <source>
        <dbReference type="EMBL" id="RDU73032.1"/>
    </source>
</evidence>
<dbReference type="Proteomes" id="UP000256695">
    <property type="component" value="Unassembled WGS sequence"/>
</dbReference>
<comment type="caution">
    <text evidence="3">The sequence shown here is derived from an EMBL/GenBank/DDBJ whole genome shotgun (WGS) entry which is preliminary data.</text>
</comment>
<evidence type="ECO:0000256" key="1">
    <source>
        <dbReference type="SAM" id="Coils"/>
    </source>
</evidence>